<proteinExistence type="evidence at transcript level"/>
<accession>A0A023G9X5</accession>
<dbReference type="EMBL" id="GBBM01004736">
    <property type="protein sequence ID" value="JAC30682.1"/>
    <property type="molecule type" value="mRNA"/>
</dbReference>
<feature type="chain" id="PRO_5001518445" evidence="1">
    <location>
        <begin position="21"/>
        <end position="172"/>
    </location>
</feature>
<keyword evidence="1" id="KW-0732">Signal</keyword>
<protein>
    <submittedName>
        <fullName evidence="2">Putative secreted protein</fullName>
    </submittedName>
</protein>
<sequence length="172" mass="19318">MKIACFITVLLFAATGPISAAANQPQPRTTVACVPPYRGKGYARSYNFKCKLRTGTYPNNTPCLPVTGGGQPLDQAGLCQKNKCKPFYKLHPLLKVCVFPRSLHRCPDIENTKKIVLDHCHYYCKQTDKEWYFGHYKNEGNSACHLERPDTPHEYGECCRGKCVKKGQCSAK</sequence>
<name>A0A023G9X5_AMBTT</name>
<feature type="signal peptide" evidence="1">
    <location>
        <begin position="1"/>
        <end position="20"/>
    </location>
</feature>
<reference evidence="2" key="1">
    <citation type="submission" date="2014-03" db="EMBL/GenBank/DDBJ databases">
        <title>The sialotranscriptome of Amblyomma triste, Amblyomma parvum and Amblyomma cajennense ticks, uncovered by 454-based RNA-seq.</title>
        <authorList>
            <person name="Garcia G.R."/>
            <person name="Gardinassi L.G."/>
            <person name="Ribeiro J.M."/>
            <person name="Anatriello E."/>
            <person name="Ferreira B.R."/>
            <person name="Moreira H.N."/>
            <person name="Mafra C."/>
            <person name="Olegario M.M."/>
            <person name="Szabo P.J."/>
            <person name="Miranda-Santos I.K."/>
            <person name="Maruyama S.R."/>
        </authorList>
    </citation>
    <scope>NUCLEOTIDE SEQUENCE</scope>
    <source>
        <strain evidence="2">Mato Grasso do Sul</strain>
        <tissue evidence="2">Salivary glands</tissue>
    </source>
</reference>
<dbReference type="AlphaFoldDB" id="A0A023G9X5"/>
<evidence type="ECO:0000256" key="1">
    <source>
        <dbReference type="SAM" id="SignalP"/>
    </source>
</evidence>
<evidence type="ECO:0000313" key="2">
    <source>
        <dbReference type="EMBL" id="JAC30682.1"/>
    </source>
</evidence>
<organism evidence="2">
    <name type="scientific">Amblyomma triste</name>
    <name type="common">Neotropical tick</name>
    <dbReference type="NCBI Taxonomy" id="251400"/>
    <lineage>
        <taxon>Eukaryota</taxon>
        <taxon>Metazoa</taxon>
        <taxon>Ecdysozoa</taxon>
        <taxon>Arthropoda</taxon>
        <taxon>Chelicerata</taxon>
        <taxon>Arachnida</taxon>
        <taxon>Acari</taxon>
        <taxon>Parasitiformes</taxon>
        <taxon>Ixodida</taxon>
        <taxon>Ixodoidea</taxon>
        <taxon>Ixodidae</taxon>
        <taxon>Amblyomminae</taxon>
        <taxon>Amblyomma</taxon>
    </lineage>
</organism>